<gene>
    <name evidence="1" type="ORF">GCM10011409_38010</name>
</gene>
<reference evidence="1" key="1">
    <citation type="journal article" date="2014" name="Int. J. Syst. Evol. Microbiol.">
        <title>Complete genome sequence of Corynebacterium casei LMG S-19264T (=DSM 44701T), isolated from a smear-ripened cheese.</title>
        <authorList>
            <consortium name="US DOE Joint Genome Institute (JGI-PGF)"/>
            <person name="Walter F."/>
            <person name="Albersmeier A."/>
            <person name="Kalinowski J."/>
            <person name="Ruckert C."/>
        </authorList>
    </citation>
    <scope>NUCLEOTIDE SEQUENCE</scope>
    <source>
        <strain evidence="1">CGMCC 1.15454</strain>
    </source>
</reference>
<sequence>MTVKIEGLRELISNLSKKEEDIKRAARAGNLAGGKVVLEELKRNVPRSGYSGPNPQARLSDSVVMSGNRTDGATGESYVAVGFSKAANFRAHIPEFGSISQAPQGYMTKTVQATEGQVQKEMADAIKKVLR</sequence>
<comment type="caution">
    <text evidence="1">The sequence shown here is derived from an EMBL/GenBank/DDBJ whole genome shotgun (WGS) entry which is preliminary data.</text>
</comment>
<dbReference type="EMBL" id="BMJD01000044">
    <property type="protein sequence ID" value="GGB56849.1"/>
    <property type="molecule type" value="Genomic_DNA"/>
</dbReference>
<evidence type="ECO:0000313" key="1">
    <source>
        <dbReference type="EMBL" id="GGB56849.1"/>
    </source>
</evidence>
<evidence type="ECO:0008006" key="3">
    <source>
        <dbReference type="Google" id="ProtNLM"/>
    </source>
</evidence>
<dbReference type="InterPro" id="IPR010064">
    <property type="entry name" value="HK97-gp10_tail"/>
</dbReference>
<evidence type="ECO:0000313" key="2">
    <source>
        <dbReference type="Proteomes" id="UP000621492"/>
    </source>
</evidence>
<dbReference type="Pfam" id="PF04883">
    <property type="entry name" value="HK97-gp10_like"/>
    <property type="match status" value="1"/>
</dbReference>
<dbReference type="Proteomes" id="UP000621492">
    <property type="component" value="Unassembled WGS sequence"/>
</dbReference>
<dbReference type="NCBIfam" id="TIGR01725">
    <property type="entry name" value="phge_HK97_gp10"/>
    <property type="match status" value="1"/>
</dbReference>
<name>A0A9W5U0T9_9BACI</name>
<organism evidence="1 2">
    <name type="scientific">Lentibacillus populi</name>
    <dbReference type="NCBI Taxonomy" id="1827502"/>
    <lineage>
        <taxon>Bacteria</taxon>
        <taxon>Bacillati</taxon>
        <taxon>Bacillota</taxon>
        <taxon>Bacilli</taxon>
        <taxon>Bacillales</taxon>
        <taxon>Bacillaceae</taxon>
        <taxon>Lentibacillus</taxon>
    </lineage>
</organism>
<protein>
    <recommendedName>
        <fullName evidence="3">HK97 gp10 family phage protein</fullName>
    </recommendedName>
</protein>
<proteinExistence type="predicted"/>
<dbReference type="RefSeq" id="WP_188725687.1">
    <property type="nucleotide sequence ID" value="NZ_BMJD01000044.1"/>
</dbReference>
<keyword evidence="2" id="KW-1185">Reference proteome</keyword>
<dbReference type="AlphaFoldDB" id="A0A9W5U0T9"/>
<accession>A0A9W5U0T9</accession>
<reference evidence="1" key="2">
    <citation type="submission" date="2020-09" db="EMBL/GenBank/DDBJ databases">
        <authorList>
            <person name="Sun Q."/>
            <person name="Zhou Y."/>
        </authorList>
    </citation>
    <scope>NUCLEOTIDE SEQUENCE</scope>
    <source>
        <strain evidence="1">CGMCC 1.15454</strain>
    </source>
</reference>